<sequence>MPAEANLLEIRSTNIKTCLSATLDTLQILAESLRLSPSFLAIIAPTTRSLLTCAQSIRYNNKICIELLEQTHELLNAIIVLYIKSDTGGDLAPSELYHIAKFTETLHKIHSFVEAQQDGSRIKKFFRQNEMSALHKACQLGLKEALENFNVTKIHLGTELAEIEQAGQKRHQEVLALIEALSDSSSSYTASSVNQVFSSVSSSLNSLSMLPSKPNIFHGRESEVSDILQQFEHGIPRVAILGAGGMGKTSLAREVVHLREIQDKFQKQAFFVPCDSATTKEELATIIGMHLGIQPAKDLVNKIVRHFSSGSPSLLVLDNLETVWEPIESRQGVEEFLSLLTDIKQLALMITMRGAERPAKVRWSRPFLAPLKPLLESAARRTFMDIADEFHESDGIDQVLQLTDNIPLAITLLAHLVDSEGCSAVLSRWESEKTSVVSDGYDKQSNLDLSISLSLSSPRVTPQSLQLLSLLSILPDGLSDVELMQSKLPIDHCLKCKAALLRTSLAYATDQNQLRALVPIREYMQRFHPPTPDIVQPLFRHYRELMEVYKLQFGTTSNLNTGTRLHLNTGNIQSILHNGLQDKYLDRVEIIHFVISLDAFSRLTGYGPIPLMSQVPNLLPNPVNHSLEVHYVTELVNSWLWGPLPDNVVALIDQAQDHIRELDDPDLKCRFYLHIGNYYRLTSNMPEAIKALEAGLALAISTQNTNRQAGILIEFAWIAWDSGDYFRGKKHSQDAQTLAKISGKLNKEAAALRIEAMCLLELGDIINIVAMCERARNLLKLCGMVGTNEDRLFMSTQAEAHELKSEYVEAQDLGARINSAASVEAHPYLYAASLTNLVGLKVLLGVPKQEVQQGIDIARAIFHARAGTQKELQYCDVAQADLNLREGDLVAAKSAYQKCLNQCWGNAADLESDCLERLGDLSHRYGLDCMHTWPALLLAHSLKFRKGLGILNALQFLGNVSLMHGDQTTAISLFTVALEGFTRMDVHRSRAECMLYLGEISKKNMDFEKAKELWTMARPLFQRSSQVKQLADIDARLAGLT</sequence>
<dbReference type="InterPro" id="IPR011990">
    <property type="entry name" value="TPR-like_helical_dom_sf"/>
</dbReference>
<protein>
    <recommendedName>
        <fullName evidence="1">Novel STAND NTPase 1 domain-containing protein</fullName>
    </recommendedName>
</protein>
<evidence type="ECO:0000313" key="2">
    <source>
        <dbReference type="EMBL" id="KAJ7212721.1"/>
    </source>
</evidence>
<dbReference type="CDD" id="cd21037">
    <property type="entry name" value="MLKL_NTD"/>
    <property type="match status" value="1"/>
</dbReference>
<organism evidence="2 3">
    <name type="scientific">Mycena pura</name>
    <dbReference type="NCBI Taxonomy" id="153505"/>
    <lineage>
        <taxon>Eukaryota</taxon>
        <taxon>Fungi</taxon>
        <taxon>Dikarya</taxon>
        <taxon>Basidiomycota</taxon>
        <taxon>Agaricomycotina</taxon>
        <taxon>Agaricomycetes</taxon>
        <taxon>Agaricomycetidae</taxon>
        <taxon>Agaricales</taxon>
        <taxon>Marasmiineae</taxon>
        <taxon>Mycenaceae</taxon>
        <taxon>Mycena</taxon>
    </lineage>
</organism>
<dbReference type="EMBL" id="JARJCW010000023">
    <property type="protein sequence ID" value="KAJ7212721.1"/>
    <property type="molecule type" value="Genomic_DNA"/>
</dbReference>
<keyword evidence="3" id="KW-1185">Reference proteome</keyword>
<comment type="caution">
    <text evidence="2">The sequence shown here is derived from an EMBL/GenBank/DDBJ whole genome shotgun (WGS) entry which is preliminary data.</text>
</comment>
<reference evidence="2" key="1">
    <citation type="submission" date="2023-03" db="EMBL/GenBank/DDBJ databases">
        <title>Massive genome expansion in bonnet fungi (Mycena s.s.) driven by repeated elements and novel gene families across ecological guilds.</title>
        <authorList>
            <consortium name="Lawrence Berkeley National Laboratory"/>
            <person name="Harder C.B."/>
            <person name="Miyauchi S."/>
            <person name="Viragh M."/>
            <person name="Kuo A."/>
            <person name="Thoen E."/>
            <person name="Andreopoulos B."/>
            <person name="Lu D."/>
            <person name="Skrede I."/>
            <person name="Drula E."/>
            <person name="Henrissat B."/>
            <person name="Morin E."/>
            <person name="Kohler A."/>
            <person name="Barry K."/>
            <person name="LaButti K."/>
            <person name="Morin E."/>
            <person name="Salamov A."/>
            <person name="Lipzen A."/>
            <person name="Mereny Z."/>
            <person name="Hegedus B."/>
            <person name="Baldrian P."/>
            <person name="Stursova M."/>
            <person name="Weitz H."/>
            <person name="Taylor A."/>
            <person name="Grigoriev I.V."/>
            <person name="Nagy L.G."/>
            <person name="Martin F."/>
            <person name="Kauserud H."/>
        </authorList>
    </citation>
    <scope>NUCLEOTIDE SEQUENCE</scope>
    <source>
        <strain evidence="2">9144</strain>
    </source>
</reference>
<dbReference type="AlphaFoldDB" id="A0AAD6VI84"/>
<dbReference type="SUPFAM" id="SSF52540">
    <property type="entry name" value="P-loop containing nucleoside triphosphate hydrolases"/>
    <property type="match status" value="1"/>
</dbReference>
<dbReference type="Proteomes" id="UP001219525">
    <property type="component" value="Unassembled WGS sequence"/>
</dbReference>
<accession>A0AAD6VI84</accession>
<evidence type="ECO:0000259" key="1">
    <source>
        <dbReference type="Pfam" id="PF20703"/>
    </source>
</evidence>
<gene>
    <name evidence="2" type="ORF">GGX14DRAFT_446873</name>
</gene>
<name>A0AAD6VI84_9AGAR</name>
<proteinExistence type="predicted"/>
<evidence type="ECO:0000313" key="3">
    <source>
        <dbReference type="Proteomes" id="UP001219525"/>
    </source>
</evidence>
<dbReference type="InterPro" id="IPR049052">
    <property type="entry name" value="nSTAND1"/>
</dbReference>
<dbReference type="Gene3D" id="1.20.930.20">
    <property type="entry name" value="Adaptor protein Cbl, N-terminal domain"/>
    <property type="match status" value="1"/>
</dbReference>
<dbReference type="InterPro" id="IPR036537">
    <property type="entry name" value="Adaptor_Cbl_N_dom_sf"/>
</dbReference>
<dbReference type="InterPro" id="IPR059179">
    <property type="entry name" value="MLKL-like_MCAfunc"/>
</dbReference>
<dbReference type="PANTHER" id="PTHR47691:SF3">
    <property type="entry name" value="HTH-TYPE TRANSCRIPTIONAL REGULATOR RV0890C-RELATED"/>
    <property type="match status" value="1"/>
</dbReference>
<dbReference type="SUPFAM" id="SSF48452">
    <property type="entry name" value="TPR-like"/>
    <property type="match status" value="2"/>
</dbReference>
<dbReference type="Pfam" id="PF20703">
    <property type="entry name" value="nSTAND1"/>
    <property type="match status" value="1"/>
</dbReference>
<dbReference type="InterPro" id="IPR027417">
    <property type="entry name" value="P-loop_NTPase"/>
</dbReference>
<dbReference type="Gene3D" id="1.25.40.10">
    <property type="entry name" value="Tetratricopeptide repeat domain"/>
    <property type="match status" value="2"/>
</dbReference>
<dbReference type="PANTHER" id="PTHR47691">
    <property type="entry name" value="REGULATOR-RELATED"/>
    <property type="match status" value="1"/>
</dbReference>
<dbReference type="GO" id="GO:0007166">
    <property type="term" value="P:cell surface receptor signaling pathway"/>
    <property type="evidence" value="ECO:0007669"/>
    <property type="project" value="InterPro"/>
</dbReference>
<feature type="domain" description="Novel STAND NTPase 1" evidence="1">
    <location>
        <begin position="213"/>
        <end position="353"/>
    </location>
</feature>
<dbReference type="Gene3D" id="3.40.50.300">
    <property type="entry name" value="P-loop containing nucleotide triphosphate hydrolases"/>
    <property type="match status" value="1"/>
</dbReference>